<organism evidence="15 16">
    <name type="scientific">Pseudomonas indica</name>
    <dbReference type="NCBI Taxonomy" id="137658"/>
    <lineage>
        <taxon>Bacteria</taxon>
        <taxon>Pseudomonadati</taxon>
        <taxon>Pseudomonadota</taxon>
        <taxon>Gammaproteobacteria</taxon>
        <taxon>Pseudomonadales</taxon>
        <taxon>Pseudomonadaceae</taxon>
        <taxon>Pseudomonas</taxon>
    </lineage>
</organism>
<evidence type="ECO:0000256" key="3">
    <source>
        <dbReference type="ARBA" id="ARBA00007368"/>
    </source>
</evidence>
<dbReference type="SUPFAM" id="SSF48695">
    <property type="entry name" value="Multiheme cytochromes"/>
    <property type="match status" value="1"/>
</dbReference>
<evidence type="ECO:0000256" key="13">
    <source>
        <dbReference type="SAM" id="MobiDB-lite"/>
    </source>
</evidence>
<dbReference type="PANTHER" id="PTHR38604:SF1">
    <property type="entry name" value="PERIPLASMIC NITRATE REDUCTASE, ELECTRON TRANSFER SUBUNIT"/>
    <property type="match status" value="1"/>
</dbReference>
<keyword evidence="16" id="KW-1185">Reference proteome</keyword>
<keyword evidence="5" id="KW-0813">Transport</keyword>
<dbReference type="GO" id="GO:0046872">
    <property type="term" value="F:metal ion binding"/>
    <property type="evidence" value="ECO:0007669"/>
    <property type="project" value="UniProtKB-KW"/>
</dbReference>
<dbReference type="InterPro" id="IPR005591">
    <property type="entry name" value="NapB"/>
</dbReference>
<dbReference type="FunFam" id="1.10.1130.10:FF:000001">
    <property type="entry name" value="Periplasmic nitrate reductase, electron transfer subunit"/>
    <property type="match status" value="1"/>
</dbReference>
<evidence type="ECO:0000313" key="15">
    <source>
        <dbReference type="EMBL" id="SDL14450.1"/>
    </source>
</evidence>
<feature type="signal peptide" evidence="14">
    <location>
        <begin position="1"/>
        <end position="19"/>
    </location>
</feature>
<dbReference type="EMBL" id="FNFD01000015">
    <property type="protein sequence ID" value="SDL14450.1"/>
    <property type="molecule type" value="Genomic_DNA"/>
</dbReference>
<keyword evidence="7" id="KW-0479">Metal-binding</keyword>
<keyword evidence="9" id="KW-0574">Periplasm</keyword>
<comment type="subcellular location">
    <subcellularLocation>
        <location evidence="2">Periplasm</location>
    </subcellularLocation>
</comment>
<evidence type="ECO:0000256" key="11">
    <source>
        <dbReference type="ARBA" id="ARBA00023004"/>
    </source>
</evidence>
<dbReference type="Pfam" id="PF03892">
    <property type="entry name" value="NapB"/>
    <property type="match status" value="1"/>
</dbReference>
<sequence>MKLHYLPVLLFATLGLAIAADPQPVGKPVAAAPDYPLDAPAPSGRRPGGTLTQEFTPPPLHDEENKDIRRERNYPEQPPTIPHAIRGYQVDINGNKCLACHSRAASVQAQAPMISITHYTDREGQTLAAVAPRRYFCTQCHVPQQDVKPLVENGFKNIDVLLQHELPPGSNQQR</sequence>
<comment type="similarity">
    <text evidence="3">Belongs to the NapB family.</text>
</comment>
<dbReference type="AlphaFoldDB" id="A0A1G9HNE5"/>
<evidence type="ECO:0000313" key="16">
    <source>
        <dbReference type="Proteomes" id="UP000198706"/>
    </source>
</evidence>
<feature type="compositionally biased region" description="Low complexity" evidence="13">
    <location>
        <begin position="30"/>
        <end position="42"/>
    </location>
</feature>
<proteinExistence type="inferred from homology"/>
<feature type="chain" id="PRO_5011775989" description="Periplasmic nitrate reductase, electron transfer subunit" evidence="14">
    <location>
        <begin position="20"/>
        <end position="174"/>
    </location>
</feature>
<keyword evidence="8 14" id="KW-0732">Signal</keyword>
<evidence type="ECO:0000256" key="1">
    <source>
        <dbReference type="ARBA" id="ARBA00002599"/>
    </source>
</evidence>
<evidence type="ECO:0000256" key="8">
    <source>
        <dbReference type="ARBA" id="ARBA00022729"/>
    </source>
</evidence>
<dbReference type="InterPro" id="IPR036280">
    <property type="entry name" value="Multihaem_cyt_sf"/>
</dbReference>
<evidence type="ECO:0000256" key="10">
    <source>
        <dbReference type="ARBA" id="ARBA00022982"/>
    </source>
</evidence>
<accession>A0A1G9HNE5</accession>
<keyword evidence="6" id="KW-0349">Heme</keyword>
<evidence type="ECO:0000256" key="12">
    <source>
        <dbReference type="ARBA" id="ARBA00031832"/>
    </source>
</evidence>
<feature type="compositionally biased region" description="Basic and acidic residues" evidence="13">
    <location>
        <begin position="60"/>
        <end position="74"/>
    </location>
</feature>
<evidence type="ECO:0000256" key="9">
    <source>
        <dbReference type="ARBA" id="ARBA00022764"/>
    </source>
</evidence>
<keyword evidence="11" id="KW-0408">Iron</keyword>
<dbReference type="Proteomes" id="UP000198706">
    <property type="component" value="Unassembled WGS sequence"/>
</dbReference>
<evidence type="ECO:0000256" key="6">
    <source>
        <dbReference type="ARBA" id="ARBA00022617"/>
    </source>
</evidence>
<dbReference type="PANTHER" id="PTHR38604">
    <property type="entry name" value="PERIPLASMIC NITRATE REDUCTASE, ELECTRON TRANSFER SUBUNIT"/>
    <property type="match status" value="1"/>
</dbReference>
<evidence type="ECO:0000256" key="2">
    <source>
        <dbReference type="ARBA" id="ARBA00004418"/>
    </source>
</evidence>
<evidence type="ECO:0000256" key="4">
    <source>
        <dbReference type="ARBA" id="ARBA00013773"/>
    </source>
</evidence>
<dbReference type="STRING" id="137658.SAMN05216186_11592"/>
<evidence type="ECO:0000256" key="14">
    <source>
        <dbReference type="SAM" id="SignalP"/>
    </source>
</evidence>
<evidence type="ECO:0000256" key="7">
    <source>
        <dbReference type="ARBA" id="ARBA00022723"/>
    </source>
</evidence>
<gene>
    <name evidence="15" type="ORF">SAMN05216186_11592</name>
</gene>
<reference evidence="15 16" key="1">
    <citation type="submission" date="2016-10" db="EMBL/GenBank/DDBJ databases">
        <authorList>
            <person name="de Groot N.N."/>
        </authorList>
    </citation>
    <scope>NUCLEOTIDE SEQUENCE [LARGE SCALE GENOMIC DNA]</scope>
    <source>
        <strain evidence="15 16">JCM 21544</strain>
    </source>
</reference>
<dbReference type="Gene3D" id="1.10.1130.10">
    <property type="entry name" value="Flavocytochrome C3, Chain A"/>
    <property type="match status" value="1"/>
</dbReference>
<feature type="region of interest" description="Disordered" evidence="13">
    <location>
        <begin position="30"/>
        <end position="82"/>
    </location>
</feature>
<dbReference type="GO" id="GO:0009061">
    <property type="term" value="P:anaerobic respiration"/>
    <property type="evidence" value="ECO:0007669"/>
    <property type="project" value="InterPro"/>
</dbReference>
<protein>
    <recommendedName>
        <fullName evidence="4">Periplasmic nitrate reductase, electron transfer subunit</fullName>
    </recommendedName>
    <alternativeName>
        <fullName evidence="12">Diheme cytochrome c NapB</fullName>
    </alternativeName>
</protein>
<dbReference type="RefSeq" id="WP_084336406.1">
    <property type="nucleotide sequence ID" value="NZ_FNFD01000015.1"/>
</dbReference>
<evidence type="ECO:0000256" key="5">
    <source>
        <dbReference type="ARBA" id="ARBA00022448"/>
    </source>
</evidence>
<comment type="function">
    <text evidence="1">Electron transfer subunit of the periplasmic nitrate reductase complex NapAB. Receives electrons from the membrane-anchored tetraheme c-type NapC protein and transfers these to NapA subunit, thus allowing electron flow between membrane and periplasm. Essential for periplasmic nitrate reduction with nitrate as the terminal electron acceptor.</text>
</comment>
<name>A0A1G9HNE5_9PSED</name>
<keyword evidence="10" id="KW-0249">Electron transport</keyword>
<dbReference type="GO" id="GO:0042597">
    <property type="term" value="C:periplasmic space"/>
    <property type="evidence" value="ECO:0007669"/>
    <property type="project" value="UniProtKB-SubCell"/>
</dbReference>